<comment type="caution">
    <text evidence="1">The sequence shown here is derived from an EMBL/GenBank/DDBJ whole genome shotgun (WGS) entry which is preliminary data.</text>
</comment>
<name>A0ABR0EYK0_ZASCE</name>
<sequence length="245" mass="28155">MATPEQLLSIAPLLFIPIFWRFSPASKSTKLWTTLYLTIAALYIAFPDVIKPALSAARQYAAENPLKAASIAVLIAAPLKYVQRKLRFARINAIKWKYGFDSADPKTWQDMTIEQAKEIEQNMAEWEFPRLFQFGWLSDFFRTSTDPGVARAISSSGHFINEDKRIEHQRMQATVHLMTGLMAYPIKSRNSSLVIARINEHHHRYGIKINSDDVLYLVIHFGLAPVPWINRFGYRKLEPFEVEAL</sequence>
<protein>
    <submittedName>
        <fullName evidence="1">Uncharacterized protein</fullName>
    </submittedName>
</protein>
<dbReference type="Proteomes" id="UP001305779">
    <property type="component" value="Unassembled WGS sequence"/>
</dbReference>
<evidence type="ECO:0000313" key="1">
    <source>
        <dbReference type="EMBL" id="KAK4506525.1"/>
    </source>
</evidence>
<reference evidence="1 2" key="1">
    <citation type="journal article" date="2023" name="G3 (Bethesda)">
        <title>A chromosome-level genome assembly of Zasmidium syzygii isolated from banana leaves.</title>
        <authorList>
            <person name="van Westerhoven A.C."/>
            <person name="Mehrabi R."/>
            <person name="Talebi R."/>
            <person name="Steentjes M.B.F."/>
            <person name="Corcolon B."/>
            <person name="Chong P.A."/>
            <person name="Kema G.H.J."/>
            <person name="Seidl M.F."/>
        </authorList>
    </citation>
    <scope>NUCLEOTIDE SEQUENCE [LARGE SCALE GENOMIC DNA]</scope>
    <source>
        <strain evidence="1 2">P124</strain>
    </source>
</reference>
<dbReference type="InterPro" id="IPR046366">
    <property type="entry name" value="MPAB"/>
</dbReference>
<proteinExistence type="predicted"/>
<gene>
    <name evidence="1" type="ORF">PRZ48_000257</name>
</gene>
<dbReference type="PANTHER" id="PTHR36124">
    <property type="match status" value="1"/>
</dbReference>
<organism evidence="1 2">
    <name type="scientific">Zasmidium cellare</name>
    <name type="common">Wine cellar mold</name>
    <name type="synonym">Racodium cellare</name>
    <dbReference type="NCBI Taxonomy" id="395010"/>
    <lineage>
        <taxon>Eukaryota</taxon>
        <taxon>Fungi</taxon>
        <taxon>Dikarya</taxon>
        <taxon>Ascomycota</taxon>
        <taxon>Pezizomycotina</taxon>
        <taxon>Dothideomycetes</taxon>
        <taxon>Dothideomycetidae</taxon>
        <taxon>Mycosphaerellales</taxon>
        <taxon>Mycosphaerellaceae</taxon>
        <taxon>Zasmidium</taxon>
    </lineage>
</organism>
<dbReference type="PANTHER" id="PTHR36124:SF1">
    <property type="entry name" value="ER-BOUND OXYGENASE MPAB_MPAB'_RUBBER OXYGENASE CATALYTIC DOMAIN-CONTAINING PROTEIN"/>
    <property type="match status" value="1"/>
</dbReference>
<dbReference type="EMBL" id="JAXOVC010000001">
    <property type="protein sequence ID" value="KAK4506525.1"/>
    <property type="molecule type" value="Genomic_DNA"/>
</dbReference>
<accession>A0ABR0EYK0</accession>
<keyword evidence="2" id="KW-1185">Reference proteome</keyword>
<evidence type="ECO:0000313" key="2">
    <source>
        <dbReference type="Proteomes" id="UP001305779"/>
    </source>
</evidence>